<reference evidence="4" key="1">
    <citation type="submission" date="2019-10" db="EMBL/GenBank/DDBJ databases">
        <title>Lactobacillus agilis SY212 Whole Genome Sequencing Project.</title>
        <authorList>
            <person name="Suzuki S."/>
            <person name="Endo A."/>
            <person name="Maeno S."/>
            <person name="Shiwa Y."/>
            <person name="Matsutani M."/>
            <person name="Kajikawa A."/>
        </authorList>
    </citation>
    <scope>NUCLEOTIDE SEQUENCE</scope>
    <source>
        <strain evidence="4">SY212</strain>
    </source>
</reference>
<name>A0A6F9XMM9_9LACO</name>
<dbReference type="InterPro" id="IPR050065">
    <property type="entry name" value="GlmU-like"/>
</dbReference>
<sequence>MNKVKKAIIMAAGFGSRMQPLTFKTPKPLIEVNGKSMIETVIEGLHKNGITEIYVVVGYLGEQFKYLEKKYSQLKLITNPYYDTANNISSLYVASNVLDDATIILDGDQIIKNSQILQAEFDYSGYSCSKVNGETDEWVLQLDSHDVITSCSRNGGKDGWRLYSISRWTKDDAISLKKQIQYEFDENNTRDVYWDDIPMFYYFEKYKLKGYKISATDIEEVDSLTELVQIDSSYQEVIEDEK</sequence>
<evidence type="ECO:0000259" key="3">
    <source>
        <dbReference type="Pfam" id="PF00483"/>
    </source>
</evidence>
<dbReference type="Pfam" id="PF00483">
    <property type="entry name" value="NTP_transferase"/>
    <property type="match status" value="1"/>
</dbReference>
<dbReference type="AlphaFoldDB" id="A0A6F9XMM9"/>
<dbReference type="InterPro" id="IPR029044">
    <property type="entry name" value="Nucleotide-diphossugar_trans"/>
</dbReference>
<comment type="caution">
    <text evidence="4">The sequence shown here is derived from an EMBL/GenBank/DDBJ whole genome shotgun (WGS) entry which is preliminary data.</text>
</comment>
<feature type="domain" description="Nucleotidyl transferase" evidence="3">
    <location>
        <begin position="6"/>
        <end position="113"/>
    </location>
</feature>
<evidence type="ECO:0000256" key="1">
    <source>
        <dbReference type="ARBA" id="ARBA00022679"/>
    </source>
</evidence>
<dbReference type="RefSeq" id="WP_172584912.1">
    <property type="nucleotide sequence ID" value="NZ_BLAM01000150.1"/>
</dbReference>
<proteinExistence type="predicted"/>
<dbReference type="Gene3D" id="3.90.550.10">
    <property type="entry name" value="Spore Coat Polysaccharide Biosynthesis Protein SpsA, Chain A"/>
    <property type="match status" value="1"/>
</dbReference>
<dbReference type="PANTHER" id="PTHR43584">
    <property type="entry name" value="NUCLEOTIDYL TRANSFERASE"/>
    <property type="match status" value="1"/>
</dbReference>
<dbReference type="PANTHER" id="PTHR43584:SF5">
    <property type="entry name" value="PROTEIN LICC"/>
    <property type="match status" value="1"/>
</dbReference>
<dbReference type="GO" id="GO:0016779">
    <property type="term" value="F:nucleotidyltransferase activity"/>
    <property type="evidence" value="ECO:0007669"/>
    <property type="project" value="UniProtKB-KW"/>
</dbReference>
<evidence type="ECO:0000313" key="4">
    <source>
        <dbReference type="EMBL" id="GET06512.1"/>
    </source>
</evidence>
<accession>A0A6F9XMM9</accession>
<dbReference type="SUPFAM" id="SSF53448">
    <property type="entry name" value="Nucleotide-diphospho-sugar transferases"/>
    <property type="match status" value="1"/>
</dbReference>
<dbReference type="CDD" id="cd02523">
    <property type="entry name" value="PC_cytidylyltransferase"/>
    <property type="match status" value="1"/>
</dbReference>
<dbReference type="EMBL" id="BLAM01000150">
    <property type="protein sequence ID" value="GET06512.1"/>
    <property type="molecule type" value="Genomic_DNA"/>
</dbReference>
<protein>
    <recommendedName>
        <fullName evidence="3">Nucleotidyl transferase domain-containing protein</fullName>
    </recommendedName>
</protein>
<keyword evidence="1" id="KW-0808">Transferase</keyword>
<organism evidence="4">
    <name type="scientific">Ligilactobacillus agilis</name>
    <dbReference type="NCBI Taxonomy" id="1601"/>
    <lineage>
        <taxon>Bacteria</taxon>
        <taxon>Bacillati</taxon>
        <taxon>Bacillota</taxon>
        <taxon>Bacilli</taxon>
        <taxon>Lactobacillales</taxon>
        <taxon>Lactobacillaceae</taxon>
        <taxon>Ligilactobacillus</taxon>
    </lineage>
</organism>
<dbReference type="InterPro" id="IPR005835">
    <property type="entry name" value="NTP_transferase_dom"/>
</dbReference>
<evidence type="ECO:0000256" key="2">
    <source>
        <dbReference type="ARBA" id="ARBA00022695"/>
    </source>
</evidence>
<gene>
    <name evidence="4" type="ORF">SY212_15420</name>
</gene>
<dbReference type="Proteomes" id="UP000494265">
    <property type="component" value="Unassembled WGS sequence"/>
</dbReference>
<keyword evidence="2" id="KW-0548">Nucleotidyltransferase</keyword>